<evidence type="ECO:0000313" key="10">
    <source>
        <dbReference type="EMBL" id="MDQ0361001.1"/>
    </source>
</evidence>
<feature type="transmembrane region" description="Helical" evidence="8">
    <location>
        <begin position="134"/>
        <end position="153"/>
    </location>
</feature>
<dbReference type="EMBL" id="JAUSUR010000003">
    <property type="protein sequence ID" value="MDQ0361001.1"/>
    <property type="molecule type" value="Genomic_DNA"/>
</dbReference>
<evidence type="ECO:0000256" key="6">
    <source>
        <dbReference type="ARBA" id="ARBA00022989"/>
    </source>
</evidence>
<accession>A0ABU0E2F5</accession>
<feature type="transmembrane region" description="Helical" evidence="8">
    <location>
        <begin position="12"/>
        <end position="33"/>
    </location>
</feature>
<dbReference type="PANTHER" id="PTHR43470:SF3">
    <property type="entry name" value="PHOSPHATE TRANSPORT SYSTEM PERMEASE PROTEIN PSTA-RELATED"/>
    <property type="match status" value="1"/>
</dbReference>
<sequence length="285" mass="31097">MSRKVKDNIQLALIWIASAITILSLVLIVGFVLKNGLSHISFDFLFNSYSVSNHENSGILPMIVGTIYIVVLTLLIATPISIFSAIYLNEYARDTRVTRIIRFAIDGLVSVPSIVYGLFGFSLFVTILQPLTNGYSILSGSLTLTIMILPILIKTIEETLKTIPNDLREASYGLGASKVQTIFKVILPTSMSGIISAIILGMGRIISESAPLLLTAGMVYYMPEGIFSSSRTLTTHLYYLASEGVNDAAKSQAYATATILIILIVLLNLLTKWVAKRINKKVGKS</sequence>
<evidence type="ECO:0000256" key="7">
    <source>
        <dbReference type="ARBA" id="ARBA00023136"/>
    </source>
</evidence>
<dbReference type="InterPro" id="IPR005672">
    <property type="entry name" value="Phosphate_PstA"/>
</dbReference>
<evidence type="ECO:0000256" key="4">
    <source>
        <dbReference type="ARBA" id="ARBA00022475"/>
    </source>
</evidence>
<dbReference type="PROSITE" id="PS50928">
    <property type="entry name" value="ABC_TM1"/>
    <property type="match status" value="1"/>
</dbReference>
<feature type="domain" description="ABC transmembrane type-1" evidence="9">
    <location>
        <begin position="63"/>
        <end position="271"/>
    </location>
</feature>
<keyword evidence="6 8" id="KW-1133">Transmembrane helix</keyword>
<reference evidence="10 11" key="1">
    <citation type="submission" date="2023-07" db="EMBL/GenBank/DDBJ databases">
        <title>Genomic Encyclopedia of Type Strains, Phase IV (KMG-IV): sequencing the most valuable type-strain genomes for metagenomic binning, comparative biology and taxonomic classification.</title>
        <authorList>
            <person name="Goeker M."/>
        </authorList>
    </citation>
    <scope>NUCLEOTIDE SEQUENCE [LARGE SCALE GENOMIC DNA]</scope>
    <source>
        <strain evidence="10 11">DSM 16784</strain>
    </source>
</reference>
<evidence type="ECO:0000256" key="8">
    <source>
        <dbReference type="RuleBase" id="RU363043"/>
    </source>
</evidence>
<feature type="transmembrane region" description="Helical" evidence="8">
    <location>
        <begin position="100"/>
        <end position="128"/>
    </location>
</feature>
<dbReference type="PANTHER" id="PTHR43470">
    <property type="entry name" value="PHOSPHATE TRANSPORT SYSTEM PERMEASE PROTEIN PSTA-RELATED"/>
    <property type="match status" value="1"/>
</dbReference>
<dbReference type="CDD" id="cd06261">
    <property type="entry name" value="TM_PBP2"/>
    <property type="match status" value="1"/>
</dbReference>
<dbReference type="SUPFAM" id="SSF161098">
    <property type="entry name" value="MetI-like"/>
    <property type="match status" value="1"/>
</dbReference>
<keyword evidence="11" id="KW-1185">Reference proteome</keyword>
<keyword evidence="3" id="KW-0813">Transport</keyword>
<gene>
    <name evidence="10" type="ORF">J2S15_001748</name>
</gene>
<feature type="transmembrane region" description="Helical" evidence="8">
    <location>
        <begin position="253"/>
        <end position="275"/>
    </location>
</feature>
<evidence type="ECO:0000256" key="3">
    <source>
        <dbReference type="ARBA" id="ARBA00022448"/>
    </source>
</evidence>
<comment type="caution">
    <text evidence="10">The sequence shown here is derived from an EMBL/GenBank/DDBJ whole genome shotgun (WGS) entry which is preliminary data.</text>
</comment>
<feature type="transmembrane region" description="Helical" evidence="8">
    <location>
        <begin position="185"/>
        <end position="206"/>
    </location>
</feature>
<feature type="transmembrane region" description="Helical" evidence="8">
    <location>
        <begin position="59"/>
        <end position="88"/>
    </location>
</feature>
<keyword evidence="5 8" id="KW-0812">Transmembrane</keyword>
<evidence type="ECO:0000313" key="11">
    <source>
        <dbReference type="Proteomes" id="UP001230220"/>
    </source>
</evidence>
<proteinExistence type="inferred from homology"/>
<dbReference type="Pfam" id="PF00528">
    <property type="entry name" value="BPD_transp_1"/>
    <property type="match status" value="1"/>
</dbReference>
<dbReference type="RefSeq" id="WP_307407351.1">
    <property type="nucleotide sequence ID" value="NZ_JAUSUR010000003.1"/>
</dbReference>
<evidence type="ECO:0000256" key="2">
    <source>
        <dbReference type="ARBA" id="ARBA00007069"/>
    </source>
</evidence>
<dbReference type="Proteomes" id="UP001230220">
    <property type="component" value="Unassembled WGS sequence"/>
</dbReference>
<evidence type="ECO:0000259" key="9">
    <source>
        <dbReference type="PROSITE" id="PS50928"/>
    </source>
</evidence>
<dbReference type="Gene3D" id="1.10.3720.10">
    <property type="entry name" value="MetI-like"/>
    <property type="match status" value="1"/>
</dbReference>
<evidence type="ECO:0000256" key="5">
    <source>
        <dbReference type="ARBA" id="ARBA00022692"/>
    </source>
</evidence>
<comment type="similarity">
    <text evidence="2 8">Belongs to the binding-protein-dependent transport system permease family. CysTW subfamily.</text>
</comment>
<dbReference type="InterPro" id="IPR035906">
    <property type="entry name" value="MetI-like_sf"/>
</dbReference>
<evidence type="ECO:0000256" key="1">
    <source>
        <dbReference type="ARBA" id="ARBA00004651"/>
    </source>
</evidence>
<name>A0ABU0E2F5_9FIRM</name>
<keyword evidence="4 8" id="KW-1003">Cell membrane</keyword>
<comment type="subcellular location">
    <subcellularLocation>
        <location evidence="1 8">Cell membrane</location>
        <topology evidence="1 8">Multi-pass membrane protein</topology>
    </subcellularLocation>
</comment>
<dbReference type="InterPro" id="IPR000515">
    <property type="entry name" value="MetI-like"/>
</dbReference>
<protein>
    <recommendedName>
        <fullName evidence="8">Phosphate transport system permease protein PstA</fullName>
    </recommendedName>
</protein>
<keyword evidence="7 8" id="KW-0472">Membrane</keyword>
<organism evidence="10 11">
    <name type="scientific">Breznakia pachnodae</name>
    <dbReference type="NCBI Taxonomy" id="265178"/>
    <lineage>
        <taxon>Bacteria</taxon>
        <taxon>Bacillati</taxon>
        <taxon>Bacillota</taxon>
        <taxon>Erysipelotrichia</taxon>
        <taxon>Erysipelotrichales</taxon>
        <taxon>Erysipelotrichaceae</taxon>
        <taxon>Breznakia</taxon>
    </lineage>
</organism>
<dbReference type="NCBIfam" id="TIGR00974">
    <property type="entry name" value="3a0107s02c"/>
    <property type="match status" value="1"/>
</dbReference>